<keyword evidence="10 13" id="KW-0472">Membrane</keyword>
<evidence type="ECO:0000256" key="12">
    <source>
        <dbReference type="ARBA" id="ARBA00023303"/>
    </source>
</evidence>
<keyword evidence="8 13" id="KW-1133">Transmembrane helix</keyword>
<keyword evidence="16" id="KW-1185">Reference proteome</keyword>
<evidence type="ECO:0000313" key="16">
    <source>
        <dbReference type="Proteomes" id="UP001178507"/>
    </source>
</evidence>
<dbReference type="GO" id="GO:0008331">
    <property type="term" value="F:high voltage-gated calcium channel activity"/>
    <property type="evidence" value="ECO:0007669"/>
    <property type="project" value="TreeGrafter"/>
</dbReference>
<keyword evidence="6" id="KW-0106">Calcium</keyword>
<dbReference type="PANTHER" id="PTHR45628">
    <property type="entry name" value="VOLTAGE-DEPENDENT CALCIUM CHANNEL TYPE A SUBUNIT ALPHA-1"/>
    <property type="match status" value="1"/>
</dbReference>
<keyword evidence="3" id="KW-0109">Calcium transport</keyword>
<sequence>MERSDEPSFKPRRPGGIGSNFIKAKQKEEAGEHNSRKVAIRWLTGTYVSNFMALVVLFDSYCTCADIDARAIGEDAPAVLMLLSDVCLALYTLELVLLVLLKGFGIFAKDTFLISDAVVILCGFVELIISNTMNADNLAGFNLLRTLRFARIIRLLRLLRKTRSLRELQKLVTMMATCLKALAWSFLFCFVIMTIWAMLMVEVVCLG</sequence>
<keyword evidence="7" id="KW-0851">Voltage-gated channel</keyword>
<accession>A0AA36N2D2</accession>
<gene>
    <name evidence="15" type="ORF">EVOR1521_LOCUS14035</name>
</gene>
<dbReference type="GO" id="GO:0005891">
    <property type="term" value="C:voltage-gated calcium channel complex"/>
    <property type="evidence" value="ECO:0007669"/>
    <property type="project" value="TreeGrafter"/>
</dbReference>
<evidence type="ECO:0000256" key="2">
    <source>
        <dbReference type="ARBA" id="ARBA00022448"/>
    </source>
</evidence>
<evidence type="ECO:0000256" key="3">
    <source>
        <dbReference type="ARBA" id="ARBA00022568"/>
    </source>
</evidence>
<evidence type="ECO:0000256" key="10">
    <source>
        <dbReference type="ARBA" id="ARBA00023136"/>
    </source>
</evidence>
<dbReference type="Proteomes" id="UP001178507">
    <property type="component" value="Unassembled WGS sequence"/>
</dbReference>
<evidence type="ECO:0000256" key="1">
    <source>
        <dbReference type="ARBA" id="ARBA00004141"/>
    </source>
</evidence>
<keyword evidence="2" id="KW-0813">Transport</keyword>
<dbReference type="InterPro" id="IPR027359">
    <property type="entry name" value="Volt_channel_dom_sf"/>
</dbReference>
<evidence type="ECO:0000256" key="8">
    <source>
        <dbReference type="ARBA" id="ARBA00022989"/>
    </source>
</evidence>
<dbReference type="Gene3D" id="1.20.120.350">
    <property type="entry name" value="Voltage-gated potassium channels. Chain C"/>
    <property type="match status" value="1"/>
</dbReference>
<evidence type="ECO:0000313" key="15">
    <source>
        <dbReference type="EMBL" id="CAJ1388094.1"/>
    </source>
</evidence>
<dbReference type="GO" id="GO:0098703">
    <property type="term" value="P:calcium ion import across plasma membrane"/>
    <property type="evidence" value="ECO:0007669"/>
    <property type="project" value="TreeGrafter"/>
</dbReference>
<dbReference type="PANTHER" id="PTHR45628:SF7">
    <property type="entry name" value="VOLTAGE-DEPENDENT CALCIUM CHANNEL TYPE A SUBUNIT ALPHA-1"/>
    <property type="match status" value="1"/>
</dbReference>
<evidence type="ECO:0000256" key="13">
    <source>
        <dbReference type="SAM" id="Phobius"/>
    </source>
</evidence>
<organism evidence="15 16">
    <name type="scientific">Effrenium voratum</name>
    <dbReference type="NCBI Taxonomy" id="2562239"/>
    <lineage>
        <taxon>Eukaryota</taxon>
        <taxon>Sar</taxon>
        <taxon>Alveolata</taxon>
        <taxon>Dinophyceae</taxon>
        <taxon>Suessiales</taxon>
        <taxon>Symbiodiniaceae</taxon>
        <taxon>Effrenium</taxon>
    </lineage>
</organism>
<evidence type="ECO:0000256" key="11">
    <source>
        <dbReference type="ARBA" id="ARBA00023180"/>
    </source>
</evidence>
<keyword evidence="5 13" id="KW-0812">Transmembrane</keyword>
<evidence type="ECO:0000256" key="9">
    <source>
        <dbReference type="ARBA" id="ARBA00023065"/>
    </source>
</evidence>
<protein>
    <recommendedName>
        <fullName evidence="14">Ion transport domain-containing protein</fullName>
    </recommendedName>
</protein>
<evidence type="ECO:0000256" key="5">
    <source>
        <dbReference type="ARBA" id="ARBA00022692"/>
    </source>
</evidence>
<evidence type="ECO:0000256" key="6">
    <source>
        <dbReference type="ARBA" id="ARBA00022837"/>
    </source>
</evidence>
<feature type="transmembrane region" description="Helical" evidence="13">
    <location>
        <begin position="78"/>
        <end position="101"/>
    </location>
</feature>
<reference evidence="15" key="1">
    <citation type="submission" date="2023-08" db="EMBL/GenBank/DDBJ databases">
        <authorList>
            <person name="Chen Y."/>
            <person name="Shah S."/>
            <person name="Dougan E. K."/>
            <person name="Thang M."/>
            <person name="Chan C."/>
        </authorList>
    </citation>
    <scope>NUCLEOTIDE SEQUENCE</scope>
</reference>
<feature type="domain" description="Ion transport" evidence="14">
    <location>
        <begin position="47"/>
        <end position="203"/>
    </location>
</feature>
<keyword evidence="11" id="KW-0325">Glycoprotein</keyword>
<proteinExistence type="predicted"/>
<name>A0AA36N2D2_9DINO</name>
<dbReference type="AlphaFoldDB" id="A0AA36N2D2"/>
<comment type="subcellular location">
    <subcellularLocation>
        <location evidence="1">Membrane</location>
        <topology evidence="1">Multi-pass membrane protein</topology>
    </subcellularLocation>
</comment>
<dbReference type="EMBL" id="CAUJNA010001635">
    <property type="protein sequence ID" value="CAJ1388094.1"/>
    <property type="molecule type" value="Genomic_DNA"/>
</dbReference>
<comment type="caution">
    <text evidence="15">The sequence shown here is derived from an EMBL/GenBank/DDBJ whole genome shotgun (WGS) entry which is preliminary data.</text>
</comment>
<evidence type="ECO:0000259" key="14">
    <source>
        <dbReference type="Pfam" id="PF00520"/>
    </source>
</evidence>
<keyword evidence="9" id="KW-0406">Ion transport</keyword>
<feature type="transmembrane region" description="Helical" evidence="13">
    <location>
        <begin position="171"/>
        <end position="199"/>
    </location>
</feature>
<dbReference type="InterPro" id="IPR050599">
    <property type="entry name" value="VDCC_alpha-1_subunit"/>
</dbReference>
<dbReference type="SUPFAM" id="SSF81324">
    <property type="entry name" value="Voltage-gated potassium channels"/>
    <property type="match status" value="1"/>
</dbReference>
<dbReference type="InterPro" id="IPR005821">
    <property type="entry name" value="Ion_trans_dom"/>
</dbReference>
<keyword evidence="12" id="KW-0407">Ion channel</keyword>
<keyword evidence="4" id="KW-0107">Calcium channel</keyword>
<dbReference type="Pfam" id="PF00520">
    <property type="entry name" value="Ion_trans"/>
    <property type="match status" value="1"/>
</dbReference>
<feature type="transmembrane region" description="Helical" evidence="13">
    <location>
        <begin position="113"/>
        <end position="133"/>
    </location>
</feature>
<evidence type="ECO:0000256" key="7">
    <source>
        <dbReference type="ARBA" id="ARBA00022882"/>
    </source>
</evidence>
<feature type="transmembrane region" description="Helical" evidence="13">
    <location>
        <begin position="38"/>
        <end position="58"/>
    </location>
</feature>
<evidence type="ECO:0000256" key="4">
    <source>
        <dbReference type="ARBA" id="ARBA00022673"/>
    </source>
</evidence>